<name>A0A2V1D8N5_9PLEO</name>
<organism evidence="1 2">
    <name type="scientific">Periconia macrospinosa</name>
    <dbReference type="NCBI Taxonomy" id="97972"/>
    <lineage>
        <taxon>Eukaryota</taxon>
        <taxon>Fungi</taxon>
        <taxon>Dikarya</taxon>
        <taxon>Ascomycota</taxon>
        <taxon>Pezizomycotina</taxon>
        <taxon>Dothideomycetes</taxon>
        <taxon>Pleosporomycetidae</taxon>
        <taxon>Pleosporales</taxon>
        <taxon>Massarineae</taxon>
        <taxon>Periconiaceae</taxon>
        <taxon>Periconia</taxon>
    </lineage>
</organism>
<evidence type="ECO:0000313" key="1">
    <source>
        <dbReference type="EMBL" id="PVH94460.1"/>
    </source>
</evidence>
<reference evidence="1 2" key="1">
    <citation type="journal article" date="2018" name="Sci. Rep.">
        <title>Comparative genomics provides insights into the lifestyle and reveals functional heterogeneity of dark septate endophytic fungi.</title>
        <authorList>
            <person name="Knapp D.G."/>
            <person name="Nemeth J.B."/>
            <person name="Barry K."/>
            <person name="Hainaut M."/>
            <person name="Henrissat B."/>
            <person name="Johnson J."/>
            <person name="Kuo A."/>
            <person name="Lim J.H.P."/>
            <person name="Lipzen A."/>
            <person name="Nolan M."/>
            <person name="Ohm R.A."/>
            <person name="Tamas L."/>
            <person name="Grigoriev I.V."/>
            <person name="Spatafora J.W."/>
            <person name="Nagy L.G."/>
            <person name="Kovacs G.M."/>
        </authorList>
    </citation>
    <scope>NUCLEOTIDE SEQUENCE [LARGE SCALE GENOMIC DNA]</scope>
    <source>
        <strain evidence="1 2">DSE2036</strain>
    </source>
</reference>
<dbReference type="EMBL" id="KZ805534">
    <property type="protein sequence ID" value="PVH94460.1"/>
    <property type="molecule type" value="Genomic_DNA"/>
</dbReference>
<sequence length="163" mass="18487">MQGTDLHLISGSREQERLSLRPFACLLTEGSYLTETTAPEINHNTGTFRMCFANSDRPLNTLVSILSRYTYCDRHATSYRHHLACLVTISPQCGAPPLHGFEISKRFRNNYTRANRLQTTNMRCTNSRRDIVFPRSVHRLMQEFLVKATGNHRPDAATGATTS</sequence>
<dbReference type="Proteomes" id="UP000244855">
    <property type="component" value="Unassembled WGS sequence"/>
</dbReference>
<accession>A0A2V1D8N5</accession>
<dbReference type="AlphaFoldDB" id="A0A2V1D8N5"/>
<evidence type="ECO:0000313" key="2">
    <source>
        <dbReference type="Proteomes" id="UP000244855"/>
    </source>
</evidence>
<gene>
    <name evidence="1" type="ORF">DM02DRAFT_191142</name>
</gene>
<keyword evidence="2" id="KW-1185">Reference proteome</keyword>
<protein>
    <submittedName>
        <fullName evidence="1">Uncharacterized protein</fullName>
    </submittedName>
</protein>
<proteinExistence type="predicted"/>